<reference evidence="2" key="1">
    <citation type="submission" date="2022-07" db="EMBL/GenBank/DDBJ databases">
        <title>Fungi with potential for degradation of polypropylene.</title>
        <authorList>
            <person name="Gostincar C."/>
        </authorList>
    </citation>
    <scope>NUCLEOTIDE SEQUENCE</scope>
    <source>
        <strain evidence="2">EXF-13308</strain>
    </source>
</reference>
<feature type="compositionally biased region" description="Polar residues" evidence="1">
    <location>
        <begin position="482"/>
        <end position="492"/>
    </location>
</feature>
<feature type="compositionally biased region" description="Basic and acidic residues" evidence="1">
    <location>
        <begin position="363"/>
        <end position="373"/>
    </location>
</feature>
<protein>
    <submittedName>
        <fullName evidence="2">NTF2-like protein</fullName>
    </submittedName>
</protein>
<feature type="region of interest" description="Disordered" evidence="1">
    <location>
        <begin position="163"/>
        <end position="555"/>
    </location>
</feature>
<feature type="compositionally biased region" description="Gly residues" evidence="1">
    <location>
        <begin position="511"/>
        <end position="522"/>
    </location>
</feature>
<feature type="compositionally biased region" description="Basic and acidic residues" evidence="1">
    <location>
        <begin position="493"/>
        <end position="502"/>
    </location>
</feature>
<name>A0AA38R8C8_9PEZI</name>
<evidence type="ECO:0000256" key="1">
    <source>
        <dbReference type="SAM" id="MobiDB-lite"/>
    </source>
</evidence>
<dbReference type="SUPFAM" id="SSF54427">
    <property type="entry name" value="NTF2-like"/>
    <property type="match status" value="1"/>
</dbReference>
<feature type="compositionally biased region" description="Acidic residues" evidence="1">
    <location>
        <begin position="219"/>
        <end position="228"/>
    </location>
</feature>
<dbReference type="Proteomes" id="UP001174694">
    <property type="component" value="Unassembled WGS sequence"/>
</dbReference>
<accession>A0AA38R8C8</accession>
<dbReference type="EMBL" id="JANBVO010000023">
    <property type="protein sequence ID" value="KAJ9142102.1"/>
    <property type="molecule type" value="Genomic_DNA"/>
</dbReference>
<dbReference type="Gene3D" id="3.10.450.50">
    <property type="match status" value="1"/>
</dbReference>
<feature type="compositionally biased region" description="Basic and acidic residues" evidence="1">
    <location>
        <begin position="305"/>
        <end position="320"/>
    </location>
</feature>
<evidence type="ECO:0000313" key="2">
    <source>
        <dbReference type="EMBL" id="KAJ9142102.1"/>
    </source>
</evidence>
<feature type="compositionally biased region" description="Basic and acidic residues" evidence="1">
    <location>
        <begin position="336"/>
        <end position="345"/>
    </location>
</feature>
<dbReference type="InterPro" id="IPR032710">
    <property type="entry name" value="NTF2-like_dom_sf"/>
</dbReference>
<keyword evidence="3" id="KW-1185">Reference proteome</keyword>
<dbReference type="AlphaFoldDB" id="A0AA38R8C8"/>
<proteinExistence type="predicted"/>
<gene>
    <name evidence="2" type="ORF">NKR23_g7347</name>
</gene>
<organism evidence="2 3">
    <name type="scientific">Pleurostoma richardsiae</name>
    <dbReference type="NCBI Taxonomy" id="41990"/>
    <lineage>
        <taxon>Eukaryota</taxon>
        <taxon>Fungi</taxon>
        <taxon>Dikarya</taxon>
        <taxon>Ascomycota</taxon>
        <taxon>Pezizomycotina</taxon>
        <taxon>Sordariomycetes</taxon>
        <taxon>Sordariomycetidae</taxon>
        <taxon>Calosphaeriales</taxon>
        <taxon>Pleurostomataceae</taxon>
        <taxon>Pleurostoma</taxon>
    </lineage>
</organism>
<evidence type="ECO:0000313" key="3">
    <source>
        <dbReference type="Proteomes" id="UP001174694"/>
    </source>
</evidence>
<sequence>MALQAAYKQFLAAPNSSALAADASLHYITTTTSYHGPTDIIKHLGSQRNRIKKKKEDVLSVIEGQNAVAVETETSLEFVSSGGAYLPGMDDNFLADRTVYIPITHMVSFDSDGKIAQIRQSWDQGALLKQLDIIGKSGRNWPIRDSAEQIKLIVKSAGKPVEETPSDIINRSRDNSTNAMRDPHTTLNLFAPRDEEIEPSGVVSPYAGTRPPQRTFEDILGDEDDDAAAGERPQSPTKAVAPKAGAGKNFQPPRLFEASEDNTVSDPNTPDKSPNRFYRPHPKRFDHFDFADGSDPADKPQPGTDFDKRPKTRHDSHWSFDDFVTPQKANPSRAMRSQDVRHWSTEEDGAQETPVKKPVVPKPRRDAETHFELQDDGLPSNEPRPAGRPRGTMHNTGLGLYKNHLVTDDGSEPAEDPDPRALGNITNLKDRSKTFAPHFSMADDSPRQGSPPKHASHISEDRQKAVKMMEANWSAYDDSPSQKENSNPSRNVASKENRENGPNHRIVIAGDGMGNRKGGRGWSIGDESDEEQAQAPPPPGKKQGPQTKASSFWDF</sequence>
<feature type="compositionally biased region" description="Polar residues" evidence="1">
    <location>
        <begin position="261"/>
        <end position="272"/>
    </location>
</feature>
<comment type="caution">
    <text evidence="2">The sequence shown here is derived from an EMBL/GenBank/DDBJ whole genome shotgun (WGS) entry which is preliminary data.</text>
</comment>